<name>A0A1H3N1T2_9GAMM</name>
<dbReference type="RefSeq" id="WP_004758942.1">
    <property type="nucleotide sequence ID" value="NZ_FNPK01000035.1"/>
</dbReference>
<feature type="domain" description="CobQ/CobB/MinD/ParA nucleotide binding" evidence="2">
    <location>
        <begin position="5"/>
        <end position="184"/>
    </location>
</feature>
<protein>
    <submittedName>
        <fullName evidence="3">Chromosome partitioning protein</fullName>
    </submittedName>
</protein>
<sequence length="205" mass="22784">MTIYVIANQKGGVGKTTLSTNLAVALSKKGKTTLVDGDDQQSSIKWSKRRLQDSITTIALKDNLKEELQQLKQNNKYIVLDVAGRDSAEFRSALLTADVLIIPTQPSQTDIEVLPFVLRLVNTAKQVNKNLKTFVVLNKAPTNNKSTEIDAALELLQQVKSVKTLNTILRDRKQFRDAMIEGKSVLEMGSSKAKDELNEFLVEIL</sequence>
<proteinExistence type="predicted"/>
<dbReference type="CDD" id="cd02042">
    <property type="entry name" value="ParAB_family"/>
    <property type="match status" value="1"/>
</dbReference>
<dbReference type="PANTHER" id="PTHR13696">
    <property type="entry name" value="P-LOOP CONTAINING NUCLEOSIDE TRIPHOSPHATE HYDROLASE"/>
    <property type="match status" value="1"/>
</dbReference>
<feature type="coiled-coil region" evidence="1">
    <location>
        <begin position="54"/>
        <end position="81"/>
    </location>
</feature>
<evidence type="ECO:0000259" key="2">
    <source>
        <dbReference type="Pfam" id="PF01656"/>
    </source>
</evidence>
<dbReference type="AlphaFoldDB" id="A0A1H3N1T2"/>
<dbReference type="InterPro" id="IPR050678">
    <property type="entry name" value="DNA_Partitioning_ATPase"/>
</dbReference>
<accession>A0A1H3N1T2</accession>
<evidence type="ECO:0000313" key="3">
    <source>
        <dbReference type="EMBL" id="SDY82852.1"/>
    </source>
</evidence>
<dbReference type="Proteomes" id="UP000199035">
    <property type="component" value="Unassembled WGS sequence"/>
</dbReference>
<dbReference type="InterPro" id="IPR027417">
    <property type="entry name" value="P-loop_NTPase"/>
</dbReference>
<reference evidence="4" key="1">
    <citation type="submission" date="2016-10" db="EMBL/GenBank/DDBJ databases">
        <authorList>
            <person name="Varghese N."/>
            <person name="Submissions S."/>
        </authorList>
    </citation>
    <scope>NUCLEOTIDE SEQUENCE [LARGE SCALE GENOMIC DNA]</scope>
    <source>
        <strain evidence="4">ANC 5109</strain>
    </source>
</reference>
<keyword evidence="1" id="KW-0175">Coiled coil</keyword>
<dbReference type="EMBL" id="FNPK01000035">
    <property type="protein sequence ID" value="SDY82852.1"/>
    <property type="molecule type" value="Genomic_DNA"/>
</dbReference>
<organism evidence="3 4">
    <name type="scientific">Acinetobacter kyonggiensis</name>
    <dbReference type="NCBI Taxonomy" id="595670"/>
    <lineage>
        <taxon>Bacteria</taxon>
        <taxon>Pseudomonadati</taxon>
        <taxon>Pseudomonadota</taxon>
        <taxon>Gammaproteobacteria</taxon>
        <taxon>Moraxellales</taxon>
        <taxon>Moraxellaceae</taxon>
        <taxon>Acinetobacter</taxon>
    </lineage>
</organism>
<dbReference type="Pfam" id="PF01656">
    <property type="entry name" value="CbiA"/>
    <property type="match status" value="1"/>
</dbReference>
<evidence type="ECO:0000313" key="4">
    <source>
        <dbReference type="Proteomes" id="UP000199035"/>
    </source>
</evidence>
<dbReference type="SUPFAM" id="SSF52540">
    <property type="entry name" value="P-loop containing nucleoside triphosphate hydrolases"/>
    <property type="match status" value="1"/>
</dbReference>
<dbReference type="Gene3D" id="3.40.50.300">
    <property type="entry name" value="P-loop containing nucleotide triphosphate hydrolases"/>
    <property type="match status" value="1"/>
</dbReference>
<dbReference type="PANTHER" id="PTHR13696:SF96">
    <property type="entry name" value="COBQ_COBB_MIND_PARA NUCLEOTIDE BINDING DOMAIN-CONTAINING PROTEIN"/>
    <property type="match status" value="1"/>
</dbReference>
<keyword evidence="4" id="KW-1185">Reference proteome</keyword>
<dbReference type="InterPro" id="IPR002586">
    <property type="entry name" value="CobQ/CobB/MinD/ParA_Nub-bd_dom"/>
</dbReference>
<gene>
    <name evidence="3" type="ORF">SAMN05421643_1355</name>
</gene>
<dbReference type="PIRSF" id="PIRSF009320">
    <property type="entry name" value="Nuc_binding_HP_1000"/>
    <property type="match status" value="1"/>
</dbReference>
<dbReference type="STRING" id="595670.SAMN05421643_1355"/>
<evidence type="ECO:0000256" key="1">
    <source>
        <dbReference type="SAM" id="Coils"/>
    </source>
</evidence>